<feature type="domain" description="DDH" evidence="1">
    <location>
        <begin position="17"/>
        <end position="159"/>
    </location>
</feature>
<evidence type="ECO:0000259" key="2">
    <source>
        <dbReference type="Pfam" id="PF02272"/>
    </source>
</evidence>
<dbReference type="Pfam" id="PF02272">
    <property type="entry name" value="DHHA1"/>
    <property type="match status" value="1"/>
</dbReference>
<dbReference type="Pfam" id="PF01368">
    <property type="entry name" value="DHH"/>
    <property type="match status" value="1"/>
</dbReference>
<dbReference type="PANTHER" id="PTHR47618">
    <property type="entry name" value="BIFUNCTIONAL OLIGORIBONUCLEASE AND PAP PHOSPHATASE NRNA"/>
    <property type="match status" value="1"/>
</dbReference>
<accession>A0AAC9RLL9</accession>
<dbReference type="EC" id="3.1.-.-" evidence="3"/>
<dbReference type="GO" id="GO:0016787">
    <property type="term" value="F:hydrolase activity"/>
    <property type="evidence" value="ECO:0007669"/>
    <property type="project" value="UniProtKB-KW"/>
</dbReference>
<dbReference type="SUPFAM" id="SSF64182">
    <property type="entry name" value="DHH phosphoesterases"/>
    <property type="match status" value="1"/>
</dbReference>
<dbReference type="Gene3D" id="3.90.1640.10">
    <property type="entry name" value="inorganic pyrophosphatase (n-terminal core)"/>
    <property type="match status" value="1"/>
</dbReference>
<reference evidence="3 4" key="1">
    <citation type="submission" date="2017-03" db="EMBL/GenBank/DDBJ databases">
        <title>Complete sequence of Clostridium formicaceticum DSM 92.</title>
        <authorList>
            <person name="Poehlein A."/>
            <person name="Karl M."/>
            <person name="Bengelsdorf F.R."/>
            <person name="Duerre P."/>
            <person name="Daniel R."/>
        </authorList>
    </citation>
    <scope>NUCLEOTIDE SEQUENCE [LARGE SCALE GENOMIC DNA]</scope>
    <source>
        <strain evidence="3 4">DSM 92</strain>
    </source>
</reference>
<dbReference type="InterPro" id="IPR003156">
    <property type="entry name" value="DHHA1_dom"/>
</dbReference>
<dbReference type="Proteomes" id="UP000192478">
    <property type="component" value="Chromosome"/>
</dbReference>
<proteinExistence type="predicted"/>
<dbReference type="PANTHER" id="PTHR47618:SF1">
    <property type="entry name" value="BIFUNCTIONAL OLIGORIBONUCLEASE AND PAP PHOSPHATASE NRNA"/>
    <property type="match status" value="1"/>
</dbReference>
<name>A0AAC9RLL9_9CLOT</name>
<feature type="domain" description="DHHA1" evidence="2">
    <location>
        <begin position="235"/>
        <end position="317"/>
    </location>
</feature>
<dbReference type="EMBL" id="CP020559">
    <property type="protein sequence ID" value="ARE87812.1"/>
    <property type="molecule type" value="Genomic_DNA"/>
</dbReference>
<dbReference type="InterPro" id="IPR038763">
    <property type="entry name" value="DHH_sf"/>
</dbReference>
<evidence type="ECO:0000313" key="4">
    <source>
        <dbReference type="Proteomes" id="UP000192478"/>
    </source>
</evidence>
<dbReference type="AlphaFoldDB" id="A0AAC9RLL9"/>
<evidence type="ECO:0000313" key="3">
    <source>
        <dbReference type="EMBL" id="ARE87812.1"/>
    </source>
</evidence>
<dbReference type="InterPro" id="IPR001667">
    <property type="entry name" value="DDH_dom"/>
</dbReference>
<gene>
    <name evidence="3" type="primary">nrnA_1</name>
    <name evidence="3" type="ORF">CLFO_22120</name>
</gene>
<dbReference type="Gene3D" id="3.10.310.30">
    <property type="match status" value="1"/>
</dbReference>
<evidence type="ECO:0000259" key="1">
    <source>
        <dbReference type="Pfam" id="PF01368"/>
    </source>
</evidence>
<dbReference type="RefSeq" id="WP_081562052.1">
    <property type="nucleotide sequence ID" value="NZ_CP017603.1"/>
</dbReference>
<keyword evidence="3" id="KW-0378">Hydrolase</keyword>
<dbReference type="InterPro" id="IPR051319">
    <property type="entry name" value="Oligoribo/pAp-PDE_c-di-AMP_PDE"/>
</dbReference>
<dbReference type="GO" id="GO:0003676">
    <property type="term" value="F:nucleic acid binding"/>
    <property type="evidence" value="ECO:0007669"/>
    <property type="project" value="InterPro"/>
</dbReference>
<sequence>MKQMRNNPLSLLDTHSKVAILSHVSPDGDSLGSLIALGLAMKKLCQGVYIFRNDLFPEKYKFLPGYQQVEAYREDCQQDFDFCFVLDCGDEKRLGYSEVILKRSKKIINIDHHISNTAFGDINLLDTEASSTCEIVYNLLKDFGLALDVDIATCLYTGIATDTGNFVYDNTTAYTHQVAAELMGFHIDLHKISYHLYQNKPLNSVRFLAHVLNHMEIGFDGKVAIIAIPEELLKKFNVLSSDVDGVINYARDIQGIEIAILLKESAGGEVKVGFRAKKDIDVSLLAGKFGGGGHKKASGATIEGTIEEVRKKLEEQITMDLGW</sequence>
<protein>
    <submittedName>
        <fullName evidence="3">Bifunctional oligoribonuclease and PAP phosphatase NrnA</fullName>
        <ecNumber evidence="3">3.1.-.-</ecNumber>
    </submittedName>
</protein>
<organism evidence="3 4">
    <name type="scientific">Clostridium formicaceticum</name>
    <dbReference type="NCBI Taxonomy" id="1497"/>
    <lineage>
        <taxon>Bacteria</taxon>
        <taxon>Bacillati</taxon>
        <taxon>Bacillota</taxon>
        <taxon>Clostridia</taxon>
        <taxon>Eubacteriales</taxon>
        <taxon>Clostridiaceae</taxon>
        <taxon>Clostridium</taxon>
    </lineage>
</organism>